<sequence length="252" mass="26008">MRATTAVVVAALVALGVPTGATAATTTTGVVRAGVAPTGPSTTALTASTTAAVPALRRGSRGSAVLAAQQRLSALGYWLGTPDGTFGPLTEQAVLALQGAAGLARDGVLGPRTRRALDAGVVPVARTRSGDAVEVVRGAGLLLVVDDGRVRTVLHTSTGTDRYYTNAQGQRRLADTPAGTFRVTRAEDGWRDAPLGRLYRPRYFHPDGIAVHGSTSIPAYPASHGCARVSTAAMDMIWSRKLMPIGSTVVVR</sequence>
<dbReference type="InterPro" id="IPR002477">
    <property type="entry name" value="Peptidoglycan-bd-like"/>
</dbReference>
<evidence type="ECO:0000256" key="6">
    <source>
        <dbReference type="PROSITE-ProRule" id="PRU01373"/>
    </source>
</evidence>
<dbReference type="InterPro" id="IPR036365">
    <property type="entry name" value="PGBD-like_sf"/>
</dbReference>
<evidence type="ECO:0000259" key="8">
    <source>
        <dbReference type="PROSITE" id="PS52029"/>
    </source>
</evidence>
<gene>
    <name evidence="9" type="ORF">WDZ17_14050</name>
</gene>
<evidence type="ECO:0000313" key="9">
    <source>
        <dbReference type="EMBL" id="MEJ5946416.1"/>
    </source>
</evidence>
<feature type="domain" description="L,D-TPase catalytic" evidence="8">
    <location>
        <begin position="131"/>
        <end position="252"/>
    </location>
</feature>
<accession>A0ABU8RMZ4</accession>
<evidence type="ECO:0000256" key="5">
    <source>
        <dbReference type="ARBA" id="ARBA00023316"/>
    </source>
</evidence>
<proteinExistence type="predicted"/>
<dbReference type="EMBL" id="JBBIAA010000022">
    <property type="protein sequence ID" value="MEJ5946416.1"/>
    <property type="molecule type" value="Genomic_DNA"/>
</dbReference>
<dbReference type="SUPFAM" id="SSF47090">
    <property type="entry name" value="PGBD-like"/>
    <property type="match status" value="1"/>
</dbReference>
<dbReference type="Pfam" id="PF01471">
    <property type="entry name" value="PG_binding_1"/>
    <property type="match status" value="1"/>
</dbReference>
<keyword evidence="3 6" id="KW-0133">Cell shape</keyword>
<evidence type="ECO:0000256" key="3">
    <source>
        <dbReference type="ARBA" id="ARBA00022960"/>
    </source>
</evidence>
<evidence type="ECO:0000256" key="7">
    <source>
        <dbReference type="SAM" id="SignalP"/>
    </source>
</evidence>
<evidence type="ECO:0000313" key="10">
    <source>
        <dbReference type="Proteomes" id="UP001387100"/>
    </source>
</evidence>
<feature type="signal peptide" evidence="7">
    <location>
        <begin position="1"/>
        <end position="23"/>
    </location>
</feature>
<comment type="pathway">
    <text evidence="1 6">Cell wall biogenesis; peptidoglycan biosynthesis.</text>
</comment>
<reference evidence="9 10" key="1">
    <citation type="journal article" date="2017" name="Int. J. Syst. Evol. Microbiol.">
        <title>Pseudokineococcus basanitobsidens sp. nov., isolated from volcanic rock.</title>
        <authorList>
            <person name="Lee D.W."/>
            <person name="Park M.Y."/>
            <person name="Kim J.J."/>
            <person name="Kim B.S."/>
        </authorList>
    </citation>
    <scope>NUCLEOTIDE SEQUENCE [LARGE SCALE GENOMIC DNA]</scope>
    <source>
        <strain evidence="9 10">DSM 103726</strain>
    </source>
</reference>
<evidence type="ECO:0000256" key="2">
    <source>
        <dbReference type="ARBA" id="ARBA00022679"/>
    </source>
</evidence>
<dbReference type="CDD" id="cd16913">
    <property type="entry name" value="YkuD_like"/>
    <property type="match status" value="1"/>
</dbReference>
<dbReference type="PROSITE" id="PS52029">
    <property type="entry name" value="LD_TPASE"/>
    <property type="match status" value="1"/>
</dbReference>
<feature type="active site" description="Proton donor/acceptor" evidence="6">
    <location>
        <position position="212"/>
    </location>
</feature>
<dbReference type="Gene3D" id="2.40.440.10">
    <property type="entry name" value="L,D-transpeptidase catalytic domain-like"/>
    <property type="match status" value="1"/>
</dbReference>
<dbReference type="InterPro" id="IPR005490">
    <property type="entry name" value="LD_TPept_cat_dom"/>
</dbReference>
<dbReference type="Pfam" id="PF03734">
    <property type="entry name" value="YkuD"/>
    <property type="match status" value="1"/>
</dbReference>
<name>A0ABU8RMZ4_9ACTN</name>
<dbReference type="RefSeq" id="WP_339575799.1">
    <property type="nucleotide sequence ID" value="NZ_JBBIAA010000022.1"/>
</dbReference>
<dbReference type="InterPro" id="IPR038063">
    <property type="entry name" value="Transpep_catalytic_dom"/>
</dbReference>
<dbReference type="InterPro" id="IPR036366">
    <property type="entry name" value="PGBDSf"/>
</dbReference>
<protein>
    <submittedName>
        <fullName evidence="9">L,D-transpeptidase family protein</fullName>
    </submittedName>
</protein>
<evidence type="ECO:0000256" key="1">
    <source>
        <dbReference type="ARBA" id="ARBA00004752"/>
    </source>
</evidence>
<dbReference type="SUPFAM" id="SSF141523">
    <property type="entry name" value="L,D-transpeptidase catalytic domain-like"/>
    <property type="match status" value="1"/>
</dbReference>
<dbReference type="Gene3D" id="1.10.101.10">
    <property type="entry name" value="PGBD-like superfamily/PGBD"/>
    <property type="match status" value="1"/>
</dbReference>
<keyword evidence="4 6" id="KW-0573">Peptidoglycan synthesis</keyword>
<evidence type="ECO:0000256" key="4">
    <source>
        <dbReference type="ARBA" id="ARBA00022984"/>
    </source>
</evidence>
<keyword evidence="2" id="KW-0808">Transferase</keyword>
<comment type="caution">
    <text evidence="9">The sequence shown here is derived from an EMBL/GenBank/DDBJ whole genome shotgun (WGS) entry which is preliminary data.</text>
</comment>
<feature type="chain" id="PRO_5045962968" evidence="7">
    <location>
        <begin position="24"/>
        <end position="252"/>
    </location>
</feature>
<feature type="active site" description="Nucleophile" evidence="6">
    <location>
        <position position="226"/>
    </location>
</feature>
<keyword evidence="5 6" id="KW-0961">Cell wall biogenesis/degradation</keyword>
<keyword evidence="7" id="KW-0732">Signal</keyword>
<dbReference type="Proteomes" id="UP001387100">
    <property type="component" value="Unassembled WGS sequence"/>
</dbReference>
<keyword evidence="10" id="KW-1185">Reference proteome</keyword>
<organism evidence="9 10">
    <name type="scientific">Pseudokineococcus basanitobsidens</name>
    <dbReference type="NCBI Taxonomy" id="1926649"/>
    <lineage>
        <taxon>Bacteria</taxon>
        <taxon>Bacillati</taxon>
        <taxon>Actinomycetota</taxon>
        <taxon>Actinomycetes</taxon>
        <taxon>Kineosporiales</taxon>
        <taxon>Kineosporiaceae</taxon>
        <taxon>Pseudokineococcus</taxon>
    </lineage>
</organism>